<dbReference type="AlphaFoldDB" id="A0A8R2NK22"/>
<protein>
    <recommendedName>
        <fullName evidence="3">Protein ANTAGONIST OF LIKE HETEROCHROMATIN PROTEIN 1-like</fullName>
    </recommendedName>
</protein>
<organism evidence="1 2">
    <name type="scientific">Acyrthosiphon pisum</name>
    <name type="common">Pea aphid</name>
    <dbReference type="NCBI Taxonomy" id="7029"/>
    <lineage>
        <taxon>Eukaryota</taxon>
        <taxon>Metazoa</taxon>
        <taxon>Ecdysozoa</taxon>
        <taxon>Arthropoda</taxon>
        <taxon>Hexapoda</taxon>
        <taxon>Insecta</taxon>
        <taxon>Pterygota</taxon>
        <taxon>Neoptera</taxon>
        <taxon>Paraneoptera</taxon>
        <taxon>Hemiptera</taxon>
        <taxon>Sternorrhyncha</taxon>
        <taxon>Aphidomorpha</taxon>
        <taxon>Aphidoidea</taxon>
        <taxon>Aphididae</taxon>
        <taxon>Macrosiphini</taxon>
        <taxon>Acyrthosiphon</taxon>
    </lineage>
</organism>
<proteinExistence type="predicted"/>
<name>A0A8R2NK22_ACYPI</name>
<dbReference type="GeneID" id="115033361"/>
<sequence>MGDDDKVLACASFIVMCGEYLNLKKTTKSPKKRRWWMSSLNKSRNRYNATNLIEDLRREPSGKFENFCRMSATDFEFLLCKIGPMIRKSNTNMREAIPVQERLAVSLRFLASGDSFSSLSYLFKFSIQTVSRCVYDVCSALIQILKEEIKVRT</sequence>
<dbReference type="KEGG" id="api:115033361"/>
<evidence type="ECO:0000313" key="2">
    <source>
        <dbReference type="Proteomes" id="UP000007819"/>
    </source>
</evidence>
<evidence type="ECO:0008006" key="3">
    <source>
        <dbReference type="Google" id="ProtNLM"/>
    </source>
</evidence>
<accession>A0A8R2NK22</accession>
<dbReference type="RefSeq" id="XP_029341598.1">
    <property type="nucleotide sequence ID" value="XM_029485738.1"/>
</dbReference>
<dbReference type="Proteomes" id="UP000007819">
    <property type="component" value="Chromosome X"/>
</dbReference>
<reference evidence="2" key="1">
    <citation type="submission" date="2010-06" db="EMBL/GenBank/DDBJ databases">
        <authorList>
            <person name="Jiang H."/>
            <person name="Abraham K."/>
            <person name="Ali S."/>
            <person name="Alsbrooks S.L."/>
            <person name="Anim B.N."/>
            <person name="Anosike U.S."/>
            <person name="Attaway T."/>
            <person name="Bandaranaike D.P."/>
            <person name="Battles P.K."/>
            <person name="Bell S.N."/>
            <person name="Bell A.V."/>
            <person name="Beltran B."/>
            <person name="Bickham C."/>
            <person name="Bustamante Y."/>
            <person name="Caleb T."/>
            <person name="Canada A."/>
            <person name="Cardenas V."/>
            <person name="Carter K."/>
            <person name="Chacko J."/>
            <person name="Chandrabose M.N."/>
            <person name="Chavez D."/>
            <person name="Chavez A."/>
            <person name="Chen L."/>
            <person name="Chu H.-S."/>
            <person name="Claassen K.J."/>
            <person name="Cockrell R."/>
            <person name="Collins M."/>
            <person name="Cooper J.A."/>
            <person name="Cree A."/>
            <person name="Curry S.M."/>
            <person name="Da Y."/>
            <person name="Dao M.D."/>
            <person name="Das B."/>
            <person name="Davila M.-L."/>
            <person name="Davy-Carroll L."/>
            <person name="Denson S."/>
            <person name="Dinh H."/>
            <person name="Ebong V.E."/>
            <person name="Edwards J.R."/>
            <person name="Egan A."/>
            <person name="El-Daye J."/>
            <person name="Escobedo L."/>
            <person name="Fernandez S."/>
            <person name="Fernando P.R."/>
            <person name="Flagg N."/>
            <person name="Forbes L.D."/>
            <person name="Fowler R.G."/>
            <person name="Fu Q."/>
            <person name="Gabisi R.A."/>
            <person name="Ganer J."/>
            <person name="Garbino Pronczuk A."/>
            <person name="Garcia R.M."/>
            <person name="Garner T."/>
            <person name="Garrett T.E."/>
            <person name="Gonzalez D.A."/>
            <person name="Hamid H."/>
            <person name="Hawkins E.S."/>
            <person name="Hirani K."/>
            <person name="Hogues M.E."/>
            <person name="Hollins B."/>
            <person name="Hsiao C.-H."/>
            <person name="Jabil R."/>
            <person name="James M.L."/>
            <person name="Jhangiani S.N."/>
            <person name="Johnson B."/>
            <person name="Johnson Q."/>
            <person name="Joshi V."/>
            <person name="Kalu J.B."/>
            <person name="Kam C."/>
            <person name="Kashfia A."/>
            <person name="Keebler J."/>
            <person name="Kisamo H."/>
            <person name="Kovar C.L."/>
            <person name="Lago L.A."/>
            <person name="Lai C.-Y."/>
            <person name="Laidlaw J."/>
            <person name="Lara F."/>
            <person name="Le T.-K."/>
            <person name="Lee S.L."/>
            <person name="Legall F.H."/>
            <person name="Lemon S.J."/>
            <person name="Lewis L.R."/>
            <person name="Li B."/>
            <person name="Liu Y."/>
            <person name="Liu Y.-S."/>
            <person name="Lopez J."/>
            <person name="Lozado R.J."/>
            <person name="Lu J."/>
            <person name="Madu R.C."/>
            <person name="Maheshwari M."/>
            <person name="Maheshwari R."/>
            <person name="Malloy K."/>
            <person name="Martinez E."/>
            <person name="Mathew T."/>
            <person name="Mercado I.C."/>
            <person name="Mercado C."/>
            <person name="Meyer B."/>
            <person name="Montgomery K."/>
            <person name="Morgan M.B."/>
            <person name="Munidasa M."/>
            <person name="Nazareth L.V."/>
            <person name="Nelson J."/>
            <person name="Ng B.M."/>
            <person name="Nguyen N.B."/>
            <person name="Nguyen P.Q."/>
            <person name="Nguyen T."/>
            <person name="Obregon M."/>
            <person name="Okwuonu G.O."/>
            <person name="Onwere C.G."/>
            <person name="Orozco G."/>
            <person name="Parra A."/>
            <person name="Patel S."/>
            <person name="Patil S."/>
            <person name="Perez A."/>
            <person name="Perez Y."/>
            <person name="Pham C."/>
            <person name="Primus E.L."/>
            <person name="Pu L.-L."/>
            <person name="Puazo M."/>
            <person name="Qin X."/>
            <person name="Quiroz J.B."/>
            <person name="Reese J."/>
            <person name="Richards S."/>
            <person name="Rives C.M."/>
            <person name="Robberts R."/>
            <person name="Ruiz S.J."/>
            <person name="Ruiz M.J."/>
            <person name="Santibanez J."/>
            <person name="Schneider B.W."/>
            <person name="Sisson I."/>
            <person name="Smith M."/>
            <person name="Sodergren E."/>
            <person name="Song X.-Z."/>
            <person name="Song B.B."/>
            <person name="Summersgill H."/>
            <person name="Thelus R."/>
            <person name="Thornton R.D."/>
            <person name="Trejos Z.Y."/>
            <person name="Usmani K."/>
            <person name="Vattathil S."/>
            <person name="Villasana D."/>
            <person name="Walker D.L."/>
            <person name="Wang S."/>
            <person name="Wang K."/>
            <person name="White C.S."/>
            <person name="Williams A.C."/>
            <person name="Williamson J."/>
            <person name="Wilson K."/>
            <person name="Woghiren I.O."/>
            <person name="Woodworth J.R."/>
            <person name="Worley K.C."/>
            <person name="Wright R.A."/>
            <person name="Wu W."/>
            <person name="Young L."/>
            <person name="Zhang L."/>
            <person name="Zhang J."/>
            <person name="Zhu Y."/>
            <person name="Muzny D.M."/>
            <person name="Weinstock G."/>
            <person name="Gibbs R.A."/>
        </authorList>
    </citation>
    <scope>NUCLEOTIDE SEQUENCE [LARGE SCALE GENOMIC DNA]</scope>
    <source>
        <strain evidence="2">LSR1</strain>
    </source>
</reference>
<evidence type="ECO:0000313" key="1">
    <source>
        <dbReference type="EnsemblMetazoa" id="XP_029341598.1"/>
    </source>
</evidence>
<reference evidence="1" key="2">
    <citation type="submission" date="2022-06" db="UniProtKB">
        <authorList>
            <consortium name="EnsemblMetazoa"/>
        </authorList>
    </citation>
    <scope>IDENTIFICATION</scope>
</reference>
<keyword evidence="2" id="KW-1185">Reference proteome</keyword>
<dbReference type="OrthoDB" id="6617202at2759"/>
<dbReference type="EnsemblMetazoa" id="XM_029485738.1">
    <property type="protein sequence ID" value="XP_029341598.1"/>
    <property type="gene ID" value="LOC115033361"/>
</dbReference>